<comment type="caution">
    <text evidence="2">The sequence shown here is derived from an EMBL/GenBank/DDBJ whole genome shotgun (WGS) entry which is preliminary data.</text>
</comment>
<name>A0ABD3HS43_9MARC</name>
<proteinExistence type="predicted"/>
<feature type="transmembrane region" description="Helical" evidence="1">
    <location>
        <begin position="24"/>
        <end position="46"/>
    </location>
</feature>
<keyword evidence="1" id="KW-0812">Transmembrane</keyword>
<keyword evidence="3" id="KW-1185">Reference proteome</keyword>
<reference evidence="2 3" key="1">
    <citation type="submission" date="2024-09" db="EMBL/GenBank/DDBJ databases">
        <title>Chromosome-scale assembly of Riccia sorocarpa.</title>
        <authorList>
            <person name="Paukszto L."/>
        </authorList>
    </citation>
    <scope>NUCLEOTIDE SEQUENCE [LARGE SCALE GENOMIC DNA]</scope>
    <source>
        <strain evidence="2">LP-2024</strain>
        <tissue evidence="2">Aerial parts of the thallus</tissue>
    </source>
</reference>
<evidence type="ECO:0000256" key="1">
    <source>
        <dbReference type="SAM" id="Phobius"/>
    </source>
</evidence>
<protein>
    <submittedName>
        <fullName evidence="2">Uncharacterized protein</fullName>
    </submittedName>
</protein>
<dbReference type="AlphaFoldDB" id="A0ABD3HS43"/>
<dbReference type="Proteomes" id="UP001633002">
    <property type="component" value="Unassembled WGS sequence"/>
</dbReference>
<sequence>MDYLAKAKIYSRVNYEERPFRCRWLIFFFLVHSNYGTVTITMRIVLRLLIGTRPHEDPHRDAFRRGSSSGRVPMRIFMGTPIQEYRLLDDGSESYKEVIHLVCCSDETYAAFEKFVKRWKERKIHDVHGTIGPSKDPRTGLVCDRDVSQLSVNRFRPINGLSDEDLKLAWTVLEEVKVWVMKPARYQWPEDVVSLKDFCKVLKATRDLEKRILKYWNTR</sequence>
<accession>A0ABD3HS43</accession>
<keyword evidence="1" id="KW-1133">Transmembrane helix</keyword>
<organism evidence="2 3">
    <name type="scientific">Riccia sorocarpa</name>
    <dbReference type="NCBI Taxonomy" id="122646"/>
    <lineage>
        <taxon>Eukaryota</taxon>
        <taxon>Viridiplantae</taxon>
        <taxon>Streptophyta</taxon>
        <taxon>Embryophyta</taxon>
        <taxon>Marchantiophyta</taxon>
        <taxon>Marchantiopsida</taxon>
        <taxon>Marchantiidae</taxon>
        <taxon>Marchantiales</taxon>
        <taxon>Ricciaceae</taxon>
        <taxon>Riccia</taxon>
    </lineage>
</organism>
<evidence type="ECO:0000313" key="2">
    <source>
        <dbReference type="EMBL" id="KAL3692936.1"/>
    </source>
</evidence>
<evidence type="ECO:0000313" key="3">
    <source>
        <dbReference type="Proteomes" id="UP001633002"/>
    </source>
</evidence>
<gene>
    <name evidence="2" type="ORF">R1sor_006587</name>
</gene>
<dbReference type="EMBL" id="JBJQOH010000003">
    <property type="protein sequence ID" value="KAL3692936.1"/>
    <property type="molecule type" value="Genomic_DNA"/>
</dbReference>
<keyword evidence="1" id="KW-0472">Membrane</keyword>